<protein>
    <recommendedName>
        <fullName evidence="8">C3H1-type domain-containing protein</fullName>
    </recommendedName>
</protein>
<feature type="zinc finger region" description="C3H1-type" evidence="6">
    <location>
        <begin position="236"/>
        <end position="263"/>
    </location>
</feature>
<evidence type="ECO:0000256" key="2">
    <source>
        <dbReference type="ARBA" id="ARBA00022771"/>
    </source>
</evidence>
<feature type="compositionally biased region" description="Low complexity" evidence="7">
    <location>
        <begin position="28"/>
        <end position="44"/>
    </location>
</feature>
<sequence>MTAPWTAARTHLSRPQGAVFCTSRTRLAPAHAPRHPCAPLGASRARSRPRSPRARTLRQARRSDRRAPNDRTQCPPPPLTRRFCLSRHNSGRCGAGTAPSPLSVSSPSSWVAPPVFSRSNSVISNGAAAEEALTAAVADDLMSPAAGGNAPPSPFFAAGDPLLDELQLQEQLAFLNDAAADHQLPLFDAASECRSPGAGDATGFFPYGGLGWANGGGPGHRRSSSVSELCLGSADGLGWKPCLYYARGYCKNGSACRFVHGGLPDDATTLAGAKMDTTTLEQQCQDILFRSKSQRLAAAAAAAFPYSPTDSLPGSPSAATKCLSLLLQQQQNENQRAAAATTAAALMLGGDDAHKFSGRPRLDCADLASMMNPGSR</sequence>
<evidence type="ECO:0000313" key="9">
    <source>
        <dbReference type="EMBL" id="KXG37803.1"/>
    </source>
</evidence>
<dbReference type="SUPFAM" id="SSF90229">
    <property type="entry name" value="CCCH zinc finger"/>
    <property type="match status" value="1"/>
</dbReference>
<keyword evidence="3 6" id="KW-0862">Zinc</keyword>
<evidence type="ECO:0000256" key="6">
    <source>
        <dbReference type="PROSITE-ProRule" id="PRU00723"/>
    </source>
</evidence>
<name>A0A1B6QIQ7_SORBI</name>
<evidence type="ECO:0000256" key="7">
    <source>
        <dbReference type="SAM" id="MobiDB-lite"/>
    </source>
</evidence>
<dbReference type="InterPro" id="IPR036855">
    <property type="entry name" value="Znf_CCCH_sf"/>
</dbReference>
<dbReference type="EMBL" id="CM000760">
    <property type="protein sequence ID" value="KXG37803.1"/>
    <property type="molecule type" value="Genomic_DNA"/>
</dbReference>
<dbReference type="GO" id="GO:0003677">
    <property type="term" value="F:DNA binding"/>
    <property type="evidence" value="ECO:0007669"/>
    <property type="project" value="UniProtKB-KW"/>
</dbReference>
<organism evidence="9 10">
    <name type="scientific">Sorghum bicolor</name>
    <name type="common">Sorghum</name>
    <name type="synonym">Sorghum vulgare</name>
    <dbReference type="NCBI Taxonomy" id="4558"/>
    <lineage>
        <taxon>Eukaryota</taxon>
        <taxon>Viridiplantae</taxon>
        <taxon>Streptophyta</taxon>
        <taxon>Embryophyta</taxon>
        <taxon>Tracheophyta</taxon>
        <taxon>Spermatophyta</taxon>
        <taxon>Magnoliopsida</taxon>
        <taxon>Liliopsida</taxon>
        <taxon>Poales</taxon>
        <taxon>Poaceae</taxon>
        <taxon>PACMAD clade</taxon>
        <taxon>Panicoideae</taxon>
        <taxon>Andropogonodae</taxon>
        <taxon>Andropogoneae</taxon>
        <taxon>Sorghinae</taxon>
        <taxon>Sorghum</taxon>
    </lineage>
</organism>
<dbReference type="PANTHER" id="PTHR24009">
    <property type="entry name" value="RNA-BINDING (RRM/RBD/RNP MOTIFS)"/>
    <property type="match status" value="1"/>
</dbReference>
<keyword evidence="5" id="KW-0238">DNA-binding</keyword>
<dbReference type="AlphaFoldDB" id="A0A1B6QIQ7"/>
<dbReference type="InterPro" id="IPR000571">
    <property type="entry name" value="Znf_CCCH"/>
</dbReference>
<dbReference type="Gramene" id="KXG37803">
    <property type="protein sequence ID" value="KXG37803"/>
    <property type="gene ID" value="SORBI_3001G128800"/>
</dbReference>
<keyword evidence="10" id="KW-1185">Reference proteome</keyword>
<dbReference type="STRING" id="4558.A0A1B6QIQ7"/>
<feature type="compositionally biased region" description="Basic residues" evidence="7">
    <location>
        <begin position="45"/>
        <end position="60"/>
    </location>
</feature>
<dbReference type="SMART" id="SM00356">
    <property type="entry name" value="ZnF_C3H1"/>
    <property type="match status" value="1"/>
</dbReference>
<feature type="region of interest" description="Disordered" evidence="7">
    <location>
        <begin position="28"/>
        <end position="80"/>
    </location>
</feature>
<dbReference type="Gene3D" id="4.10.1000.10">
    <property type="entry name" value="Zinc finger, CCCH-type"/>
    <property type="match status" value="1"/>
</dbReference>
<dbReference type="GO" id="GO:0008270">
    <property type="term" value="F:zinc ion binding"/>
    <property type="evidence" value="ECO:0007669"/>
    <property type="project" value="UniProtKB-KW"/>
</dbReference>
<keyword evidence="2 6" id="KW-0863">Zinc-finger</keyword>
<evidence type="ECO:0000256" key="5">
    <source>
        <dbReference type="ARBA" id="ARBA00023125"/>
    </source>
</evidence>
<reference evidence="10" key="2">
    <citation type="journal article" date="2018" name="Plant J.">
        <title>The Sorghum bicolor reference genome: improved assembly, gene annotations, a transcriptome atlas, and signatures of genome organization.</title>
        <authorList>
            <person name="McCormick R.F."/>
            <person name="Truong S.K."/>
            <person name="Sreedasyam A."/>
            <person name="Jenkins J."/>
            <person name="Shu S."/>
            <person name="Sims D."/>
            <person name="Kennedy M."/>
            <person name="Amirebrahimi M."/>
            <person name="Weers B.D."/>
            <person name="McKinley B."/>
            <person name="Mattison A."/>
            <person name="Morishige D.T."/>
            <person name="Grimwood J."/>
            <person name="Schmutz J."/>
            <person name="Mullet J.E."/>
        </authorList>
    </citation>
    <scope>NUCLEOTIDE SEQUENCE [LARGE SCALE GENOMIC DNA]</scope>
    <source>
        <strain evidence="10">cv. BTx623</strain>
    </source>
</reference>
<dbReference type="PANTHER" id="PTHR24009:SF3">
    <property type="entry name" value="RNA-BINDING (RRM_RBD_RNP MOTIFS) FAMILY PROTEIN-RELATED"/>
    <property type="match status" value="1"/>
</dbReference>
<evidence type="ECO:0000256" key="4">
    <source>
        <dbReference type="ARBA" id="ARBA00022884"/>
    </source>
</evidence>
<keyword evidence="4" id="KW-0694">RNA-binding</keyword>
<evidence type="ECO:0000259" key="8">
    <source>
        <dbReference type="PROSITE" id="PS50103"/>
    </source>
</evidence>
<evidence type="ECO:0000256" key="3">
    <source>
        <dbReference type="ARBA" id="ARBA00022833"/>
    </source>
</evidence>
<dbReference type="GO" id="GO:0003723">
    <property type="term" value="F:RNA binding"/>
    <property type="evidence" value="ECO:0007669"/>
    <property type="project" value="UniProtKB-KW"/>
</dbReference>
<feature type="domain" description="C3H1-type" evidence="8">
    <location>
        <begin position="236"/>
        <end position="263"/>
    </location>
</feature>
<evidence type="ECO:0000313" key="10">
    <source>
        <dbReference type="Proteomes" id="UP000000768"/>
    </source>
</evidence>
<dbReference type="InParanoid" id="A0A1B6QIQ7"/>
<dbReference type="eggNOG" id="ENOG502QWIK">
    <property type="taxonomic scope" value="Eukaryota"/>
</dbReference>
<reference evidence="9 10" key="1">
    <citation type="journal article" date="2009" name="Nature">
        <title>The Sorghum bicolor genome and the diversification of grasses.</title>
        <authorList>
            <person name="Paterson A.H."/>
            <person name="Bowers J.E."/>
            <person name="Bruggmann R."/>
            <person name="Dubchak I."/>
            <person name="Grimwood J."/>
            <person name="Gundlach H."/>
            <person name="Haberer G."/>
            <person name="Hellsten U."/>
            <person name="Mitros T."/>
            <person name="Poliakov A."/>
            <person name="Schmutz J."/>
            <person name="Spannagl M."/>
            <person name="Tang H."/>
            <person name="Wang X."/>
            <person name="Wicker T."/>
            <person name="Bharti A.K."/>
            <person name="Chapman J."/>
            <person name="Feltus F.A."/>
            <person name="Gowik U."/>
            <person name="Grigoriev I.V."/>
            <person name="Lyons E."/>
            <person name="Maher C.A."/>
            <person name="Martis M."/>
            <person name="Narechania A."/>
            <person name="Otillar R.P."/>
            <person name="Penning B.W."/>
            <person name="Salamov A.A."/>
            <person name="Wang Y."/>
            <person name="Zhang L."/>
            <person name="Carpita N.C."/>
            <person name="Freeling M."/>
            <person name="Gingle A.R."/>
            <person name="Hash C.T."/>
            <person name="Keller B."/>
            <person name="Klein P."/>
            <person name="Kresovich S."/>
            <person name="McCann M.C."/>
            <person name="Ming R."/>
            <person name="Peterson D.G."/>
            <person name="Mehboob-ur-Rahman"/>
            <person name="Ware D."/>
            <person name="Westhoff P."/>
            <person name="Mayer K.F."/>
            <person name="Messing J."/>
            <person name="Rokhsar D.S."/>
        </authorList>
    </citation>
    <scope>NUCLEOTIDE SEQUENCE [LARGE SCALE GENOMIC DNA]</scope>
    <source>
        <strain evidence="10">cv. BTx623</strain>
    </source>
</reference>
<evidence type="ECO:0000256" key="1">
    <source>
        <dbReference type="ARBA" id="ARBA00022723"/>
    </source>
</evidence>
<proteinExistence type="predicted"/>
<dbReference type="PROSITE" id="PS50103">
    <property type="entry name" value="ZF_C3H1"/>
    <property type="match status" value="1"/>
</dbReference>
<dbReference type="Pfam" id="PF00642">
    <property type="entry name" value="zf-CCCH"/>
    <property type="match status" value="1"/>
</dbReference>
<gene>
    <name evidence="9" type="ORF">SORBI_3001G128800</name>
</gene>
<dbReference type="Proteomes" id="UP000000768">
    <property type="component" value="Chromosome 1"/>
</dbReference>
<accession>A0A1B6QIQ7</accession>
<keyword evidence="1 6" id="KW-0479">Metal-binding</keyword>